<dbReference type="RefSeq" id="WP_104479700.1">
    <property type="nucleotide sequence ID" value="NZ_CP154825.1"/>
</dbReference>
<organism evidence="4 5">
    <name type="scientific">Actinokineospora auranticolor</name>
    <dbReference type="NCBI Taxonomy" id="155976"/>
    <lineage>
        <taxon>Bacteria</taxon>
        <taxon>Bacillati</taxon>
        <taxon>Actinomycetota</taxon>
        <taxon>Actinomycetes</taxon>
        <taxon>Pseudonocardiales</taxon>
        <taxon>Pseudonocardiaceae</taxon>
        <taxon>Actinokineospora</taxon>
    </lineage>
</organism>
<dbReference type="Pfam" id="PF00440">
    <property type="entry name" value="TetR_N"/>
    <property type="match status" value="1"/>
</dbReference>
<feature type="DNA-binding region" description="H-T-H motif" evidence="2">
    <location>
        <begin position="34"/>
        <end position="53"/>
    </location>
</feature>
<evidence type="ECO:0000313" key="4">
    <source>
        <dbReference type="EMBL" id="PPK67616.1"/>
    </source>
</evidence>
<dbReference type="InterPro" id="IPR041678">
    <property type="entry name" value="TetR_C_16"/>
</dbReference>
<dbReference type="Gene3D" id="1.10.10.60">
    <property type="entry name" value="Homeodomain-like"/>
    <property type="match status" value="1"/>
</dbReference>
<accession>A0A2S6GQZ5</accession>
<dbReference type="InterPro" id="IPR036271">
    <property type="entry name" value="Tet_transcr_reg_TetR-rel_C_sf"/>
</dbReference>
<keyword evidence="1 2" id="KW-0238">DNA-binding</keyword>
<dbReference type="Gene3D" id="1.10.357.10">
    <property type="entry name" value="Tetracycline Repressor, domain 2"/>
    <property type="match status" value="1"/>
</dbReference>
<evidence type="ECO:0000313" key="5">
    <source>
        <dbReference type="Proteomes" id="UP000239203"/>
    </source>
</evidence>
<keyword evidence="5" id="KW-1185">Reference proteome</keyword>
<proteinExistence type="predicted"/>
<protein>
    <submittedName>
        <fullName evidence="4">AcrR family transcriptional regulator</fullName>
    </submittedName>
</protein>
<dbReference type="PANTHER" id="PTHR30055">
    <property type="entry name" value="HTH-TYPE TRANSCRIPTIONAL REGULATOR RUTR"/>
    <property type="match status" value="1"/>
</dbReference>
<dbReference type="AlphaFoldDB" id="A0A2S6GQZ5"/>
<gene>
    <name evidence="4" type="ORF">CLV40_107282</name>
</gene>
<evidence type="ECO:0000256" key="2">
    <source>
        <dbReference type="PROSITE-ProRule" id="PRU00335"/>
    </source>
</evidence>
<dbReference type="GO" id="GO:0003700">
    <property type="term" value="F:DNA-binding transcription factor activity"/>
    <property type="evidence" value="ECO:0007669"/>
    <property type="project" value="TreeGrafter"/>
</dbReference>
<feature type="domain" description="HTH tetR-type" evidence="3">
    <location>
        <begin position="11"/>
        <end position="71"/>
    </location>
</feature>
<dbReference type="PROSITE" id="PS01081">
    <property type="entry name" value="HTH_TETR_1"/>
    <property type="match status" value="1"/>
</dbReference>
<dbReference type="InterPro" id="IPR009057">
    <property type="entry name" value="Homeodomain-like_sf"/>
</dbReference>
<name>A0A2S6GQZ5_9PSEU</name>
<dbReference type="GO" id="GO:0000976">
    <property type="term" value="F:transcription cis-regulatory region binding"/>
    <property type="evidence" value="ECO:0007669"/>
    <property type="project" value="TreeGrafter"/>
</dbReference>
<reference evidence="4 5" key="1">
    <citation type="submission" date="2018-02" db="EMBL/GenBank/DDBJ databases">
        <title>Genomic Encyclopedia of Archaeal and Bacterial Type Strains, Phase II (KMG-II): from individual species to whole genera.</title>
        <authorList>
            <person name="Goeker M."/>
        </authorList>
    </citation>
    <scope>NUCLEOTIDE SEQUENCE [LARGE SCALE GENOMIC DNA]</scope>
    <source>
        <strain evidence="4 5">YU 961-1</strain>
    </source>
</reference>
<dbReference type="Pfam" id="PF17920">
    <property type="entry name" value="TetR_C_16"/>
    <property type="match status" value="1"/>
</dbReference>
<dbReference type="SUPFAM" id="SSF46689">
    <property type="entry name" value="Homeodomain-like"/>
    <property type="match status" value="1"/>
</dbReference>
<dbReference type="OrthoDB" id="3210235at2"/>
<sequence length="199" mass="20512">MAKTGRRPGPTRTREAILAAARAEFAARGYPGATIRGIAAAAGVNPALVHHFFGTKEQVFVAALALPVDPARVVAAVVDGPRAEVGERLLRLFLGLWTAPESAAAFLAVFRSVSGSERAAALLRQFLESAVLGRVAAALDVPALRAALVAAHLVGLAMARYVVRVEPLTSASDDEIVAVVAPVLNGYLAPLPPVGASPV</sequence>
<dbReference type="Proteomes" id="UP000239203">
    <property type="component" value="Unassembled WGS sequence"/>
</dbReference>
<comment type="caution">
    <text evidence="4">The sequence shown here is derived from an EMBL/GenBank/DDBJ whole genome shotgun (WGS) entry which is preliminary data.</text>
</comment>
<dbReference type="InterPro" id="IPR023772">
    <property type="entry name" value="DNA-bd_HTH_TetR-type_CS"/>
</dbReference>
<dbReference type="PANTHER" id="PTHR30055:SF235">
    <property type="entry name" value="TRANSCRIPTIONAL REGULATORY PROTEIN"/>
    <property type="match status" value="1"/>
</dbReference>
<dbReference type="InterPro" id="IPR001647">
    <property type="entry name" value="HTH_TetR"/>
</dbReference>
<dbReference type="PRINTS" id="PR00455">
    <property type="entry name" value="HTHTETR"/>
</dbReference>
<dbReference type="EMBL" id="PTIX01000007">
    <property type="protein sequence ID" value="PPK67616.1"/>
    <property type="molecule type" value="Genomic_DNA"/>
</dbReference>
<evidence type="ECO:0000256" key="1">
    <source>
        <dbReference type="ARBA" id="ARBA00023125"/>
    </source>
</evidence>
<dbReference type="PROSITE" id="PS50977">
    <property type="entry name" value="HTH_TETR_2"/>
    <property type="match status" value="1"/>
</dbReference>
<evidence type="ECO:0000259" key="3">
    <source>
        <dbReference type="PROSITE" id="PS50977"/>
    </source>
</evidence>
<dbReference type="InterPro" id="IPR050109">
    <property type="entry name" value="HTH-type_TetR-like_transc_reg"/>
</dbReference>
<dbReference type="SUPFAM" id="SSF48498">
    <property type="entry name" value="Tetracyclin repressor-like, C-terminal domain"/>
    <property type="match status" value="1"/>
</dbReference>